<dbReference type="InterPro" id="IPR001568">
    <property type="entry name" value="RNase_T2-like"/>
</dbReference>
<dbReference type="GO" id="GO:0006401">
    <property type="term" value="P:RNA catabolic process"/>
    <property type="evidence" value="ECO:0007669"/>
    <property type="project" value="TreeGrafter"/>
</dbReference>
<dbReference type="GeneID" id="14889936"/>
<dbReference type="SUPFAM" id="SSF55895">
    <property type="entry name" value="Ribonuclease Rh-like"/>
    <property type="match status" value="1"/>
</dbReference>
<dbReference type="VEuPathDB" id="AmoebaDB:EIN_294610"/>
<dbReference type="KEGG" id="eiv:EIN_294610"/>
<dbReference type="OrthoDB" id="435754at2759"/>
<keyword evidence="5" id="KW-1185">Reference proteome</keyword>
<dbReference type="EMBL" id="KB206482">
    <property type="protein sequence ID" value="ELP90971.1"/>
    <property type="molecule type" value="Genomic_DNA"/>
</dbReference>
<comment type="similarity">
    <text evidence="1 2">Belongs to the RNase T2 family.</text>
</comment>
<evidence type="ECO:0000256" key="2">
    <source>
        <dbReference type="RuleBase" id="RU004328"/>
    </source>
</evidence>
<dbReference type="PROSITE" id="PS00531">
    <property type="entry name" value="RNASE_T2_2"/>
    <property type="match status" value="1"/>
</dbReference>
<dbReference type="InterPro" id="IPR033130">
    <property type="entry name" value="RNase_T2_His_AS_2"/>
</dbReference>
<feature type="region of interest" description="Disordered" evidence="3">
    <location>
        <begin position="16"/>
        <end position="126"/>
    </location>
</feature>
<name>L7FPD9_ENTIV</name>
<proteinExistence type="inferred from homology"/>
<dbReference type="Pfam" id="PF00445">
    <property type="entry name" value="Ribonuclease_T2"/>
    <property type="match status" value="1"/>
</dbReference>
<evidence type="ECO:0000313" key="4">
    <source>
        <dbReference type="EMBL" id="ELP90971.1"/>
    </source>
</evidence>
<dbReference type="GO" id="GO:0005576">
    <property type="term" value="C:extracellular region"/>
    <property type="evidence" value="ECO:0007669"/>
    <property type="project" value="TreeGrafter"/>
</dbReference>
<gene>
    <name evidence="4" type="ORF">EIN_294610</name>
</gene>
<organism evidence="4 5">
    <name type="scientific">Entamoeba invadens IP1</name>
    <dbReference type="NCBI Taxonomy" id="370355"/>
    <lineage>
        <taxon>Eukaryota</taxon>
        <taxon>Amoebozoa</taxon>
        <taxon>Evosea</taxon>
        <taxon>Archamoebae</taxon>
        <taxon>Mastigamoebida</taxon>
        <taxon>Entamoebidae</taxon>
        <taxon>Entamoeba</taxon>
    </lineage>
</organism>
<dbReference type="InterPro" id="IPR036430">
    <property type="entry name" value="RNase_T2-like_sf"/>
</dbReference>
<evidence type="ECO:0000256" key="3">
    <source>
        <dbReference type="SAM" id="MobiDB-lite"/>
    </source>
</evidence>
<reference evidence="4 5" key="1">
    <citation type="submission" date="2012-10" db="EMBL/GenBank/DDBJ databases">
        <authorList>
            <person name="Zafar N."/>
            <person name="Inman J."/>
            <person name="Hall N."/>
            <person name="Lorenzi H."/>
            <person name="Caler E."/>
        </authorList>
    </citation>
    <scope>NUCLEOTIDE SEQUENCE [LARGE SCALE GENOMIC DNA]</scope>
    <source>
        <strain evidence="4 5">IP1</strain>
    </source>
</reference>
<feature type="compositionally biased region" description="Low complexity" evidence="3">
    <location>
        <begin position="25"/>
        <end position="37"/>
    </location>
</feature>
<accession>L7FPD9</accession>
<dbReference type="AlphaFoldDB" id="L7FPD9"/>
<dbReference type="PANTHER" id="PTHR11240">
    <property type="entry name" value="RIBONUCLEASE T2"/>
    <property type="match status" value="1"/>
</dbReference>
<dbReference type="GO" id="GO:0033897">
    <property type="term" value="F:ribonuclease T2 activity"/>
    <property type="evidence" value="ECO:0007669"/>
    <property type="project" value="InterPro"/>
</dbReference>
<sequence length="468" mass="55227">MLFILLFVFDLTFGQPEKPTKKQEFPALKPLEEALPPSEEEDGFTVVTSKKSKSKKKAATQQTSTQAKQKQPERRGSQQQPVVRPKETSPPQTTQVQKESRKEVQPAAVRPKTVVPQPQTSEQKVVRPKIPPIQQPGELPRFEKRERWDTTAYRERRRLEGISRQELFPESAPFIYKGKGDEALKKAKEEKQRTKQTLPVTPITQVTPIPFPSQGGLLPSTIVILQNYDLCRKYKYMKKPVYLFVFVQYWPGDKCDREMCSLPKSTEMVKEGFWLHGFWPQYYTNNRVFLCCIYPRSDLEIEKQMMDNKPLLQQIRNKWMSVDRCRFAIYQWDKHGTCSQRVYPGYNGPMDYMYMALNLYDRHDIWKILQESDLKVETEKFYNIKDLRKVIQGVYKTDIVFHCIEKEYIHDFRVCFNVEQDPFNPGPAECPDKYFTREKNKCEQMVKLKKFPFHLLDPKTAPRNNCEY</sequence>
<dbReference type="PANTHER" id="PTHR11240:SF22">
    <property type="entry name" value="RIBONUCLEASE T2"/>
    <property type="match status" value="1"/>
</dbReference>
<dbReference type="Gene3D" id="3.90.730.10">
    <property type="entry name" value="Ribonuclease T2-like"/>
    <property type="match status" value="1"/>
</dbReference>
<dbReference type="GO" id="GO:0003723">
    <property type="term" value="F:RNA binding"/>
    <property type="evidence" value="ECO:0007669"/>
    <property type="project" value="InterPro"/>
</dbReference>
<evidence type="ECO:0000256" key="1">
    <source>
        <dbReference type="ARBA" id="ARBA00007469"/>
    </source>
</evidence>
<protein>
    <submittedName>
        <fullName evidence="4">Uncharacterized protein</fullName>
    </submittedName>
</protein>
<dbReference type="Proteomes" id="UP000014680">
    <property type="component" value="Unassembled WGS sequence"/>
</dbReference>
<feature type="compositionally biased region" description="Low complexity" evidence="3">
    <location>
        <begin position="59"/>
        <end position="69"/>
    </location>
</feature>
<dbReference type="RefSeq" id="XP_004257742.1">
    <property type="nucleotide sequence ID" value="XM_004257694.1"/>
</dbReference>
<evidence type="ECO:0000313" key="5">
    <source>
        <dbReference type="Proteomes" id="UP000014680"/>
    </source>
</evidence>